<dbReference type="Proteomes" id="UP001284547">
    <property type="component" value="Unassembled WGS sequence"/>
</dbReference>
<evidence type="ECO:0000313" key="3">
    <source>
        <dbReference type="Proteomes" id="UP001284547"/>
    </source>
</evidence>
<sequence length="100" mass="11785">MEINNWFDFIIYTIYFFGVVIVILPTGAIFLWLTLKNLVKMRTPRYEIKHYKYFSARNIFEVCVAGVFSVAFSVWYLFFAKGGNLFLYPSEVMRFFSGGC</sequence>
<dbReference type="EMBL" id="JAWHZD010000024">
    <property type="protein sequence ID" value="MDV0844416.1"/>
    <property type="molecule type" value="Genomic_DNA"/>
</dbReference>
<evidence type="ECO:0000256" key="1">
    <source>
        <dbReference type="SAM" id="Phobius"/>
    </source>
</evidence>
<proteinExistence type="predicted"/>
<organism evidence="2 3">
    <name type="scientific">Klebsiella quasipneumoniae subsp. quasipneumoniae</name>
    <dbReference type="NCBI Taxonomy" id="1667327"/>
    <lineage>
        <taxon>Bacteria</taxon>
        <taxon>Pseudomonadati</taxon>
        <taxon>Pseudomonadota</taxon>
        <taxon>Gammaproteobacteria</taxon>
        <taxon>Enterobacterales</taxon>
        <taxon>Enterobacteriaceae</taxon>
        <taxon>Klebsiella/Raoultella group</taxon>
        <taxon>Klebsiella</taxon>
        <taxon>Klebsiella pneumoniae complex</taxon>
    </lineage>
</organism>
<accession>A0AAW8XY22</accession>
<keyword evidence="1" id="KW-0472">Membrane</keyword>
<comment type="caution">
    <text evidence="2">The sequence shown here is derived from an EMBL/GenBank/DDBJ whole genome shotgun (WGS) entry which is preliminary data.</text>
</comment>
<name>A0AAW8XY22_9ENTR</name>
<evidence type="ECO:0000313" key="2">
    <source>
        <dbReference type="EMBL" id="MDV0844416.1"/>
    </source>
</evidence>
<reference evidence="2" key="1">
    <citation type="submission" date="2023-10" db="EMBL/GenBank/DDBJ databases">
        <title>Surveillance and assessment of the effects of hospital wastewater treatment on clearance of pathogenic bacterial and antimicrobial resistance genes.</title>
        <authorList>
            <person name="Wu Y."/>
        </authorList>
    </citation>
    <scope>NUCLEOTIDE SEQUENCE</scope>
    <source>
        <strain evidence="2">23-M-SRM-33-1</strain>
    </source>
</reference>
<gene>
    <name evidence="2" type="ORF">RZP41_24705</name>
</gene>
<keyword evidence="1" id="KW-1133">Transmembrane helix</keyword>
<dbReference type="AlphaFoldDB" id="A0AAW8XY22"/>
<feature type="transmembrane region" description="Helical" evidence="1">
    <location>
        <begin position="56"/>
        <end position="78"/>
    </location>
</feature>
<protein>
    <submittedName>
        <fullName evidence="2">Uncharacterized protein</fullName>
    </submittedName>
</protein>
<feature type="transmembrane region" description="Helical" evidence="1">
    <location>
        <begin position="12"/>
        <end position="35"/>
    </location>
</feature>
<dbReference type="RefSeq" id="WP_316941378.1">
    <property type="nucleotide sequence ID" value="NZ_JAWHZD010000024.1"/>
</dbReference>
<keyword evidence="1" id="KW-0812">Transmembrane</keyword>